<dbReference type="Proteomes" id="UP000053989">
    <property type="component" value="Unassembled WGS sequence"/>
</dbReference>
<protein>
    <submittedName>
        <fullName evidence="1">Uncharacterized protein</fullName>
    </submittedName>
</protein>
<reference evidence="2" key="2">
    <citation type="submission" date="2015-01" db="EMBL/GenBank/DDBJ databases">
        <title>Evolutionary Origins and Diversification of the Mycorrhizal Mutualists.</title>
        <authorList>
            <consortium name="DOE Joint Genome Institute"/>
            <consortium name="Mycorrhizal Genomics Consortium"/>
            <person name="Kohler A."/>
            <person name="Kuo A."/>
            <person name="Nagy L.G."/>
            <person name="Floudas D."/>
            <person name="Copeland A."/>
            <person name="Barry K.W."/>
            <person name="Cichocki N."/>
            <person name="Veneault-Fourrey C."/>
            <person name="LaButti K."/>
            <person name="Lindquist E.A."/>
            <person name="Lipzen A."/>
            <person name="Lundell T."/>
            <person name="Morin E."/>
            <person name="Murat C."/>
            <person name="Riley R."/>
            <person name="Ohm R."/>
            <person name="Sun H."/>
            <person name="Tunlid A."/>
            <person name="Henrissat B."/>
            <person name="Grigoriev I.V."/>
            <person name="Hibbett D.S."/>
            <person name="Martin F."/>
        </authorList>
    </citation>
    <scope>NUCLEOTIDE SEQUENCE [LARGE SCALE GENOMIC DNA]</scope>
    <source>
        <strain evidence="2">Foug A</strain>
    </source>
</reference>
<evidence type="ECO:0000313" key="1">
    <source>
        <dbReference type="EMBL" id="KIM62416.1"/>
    </source>
</evidence>
<dbReference type="EMBL" id="KN822042">
    <property type="protein sequence ID" value="KIM62416.1"/>
    <property type="molecule type" value="Genomic_DNA"/>
</dbReference>
<gene>
    <name evidence="1" type="ORF">SCLCIDRAFT_799263</name>
</gene>
<sequence>MISSCHCIGSNEPFHRQTWSHTCVLHYLEVLAWTVTWDMEDMMDELIRNGDFLVNSTYDDGHFVCCTLNTCYITVGPV</sequence>
<evidence type="ECO:0000313" key="2">
    <source>
        <dbReference type="Proteomes" id="UP000053989"/>
    </source>
</evidence>
<dbReference type="AlphaFoldDB" id="A0A0C3E2Y6"/>
<name>A0A0C3E2Y6_9AGAM</name>
<keyword evidence="2" id="KW-1185">Reference proteome</keyword>
<organism evidence="1 2">
    <name type="scientific">Scleroderma citrinum Foug A</name>
    <dbReference type="NCBI Taxonomy" id="1036808"/>
    <lineage>
        <taxon>Eukaryota</taxon>
        <taxon>Fungi</taxon>
        <taxon>Dikarya</taxon>
        <taxon>Basidiomycota</taxon>
        <taxon>Agaricomycotina</taxon>
        <taxon>Agaricomycetes</taxon>
        <taxon>Agaricomycetidae</taxon>
        <taxon>Boletales</taxon>
        <taxon>Sclerodermatineae</taxon>
        <taxon>Sclerodermataceae</taxon>
        <taxon>Scleroderma</taxon>
    </lineage>
</organism>
<dbReference type="HOGENOM" id="CLU_2623437_0_0_1"/>
<dbReference type="InParanoid" id="A0A0C3E2Y6"/>
<proteinExistence type="predicted"/>
<accession>A0A0C3E2Y6</accession>
<reference evidence="1 2" key="1">
    <citation type="submission" date="2014-04" db="EMBL/GenBank/DDBJ databases">
        <authorList>
            <consortium name="DOE Joint Genome Institute"/>
            <person name="Kuo A."/>
            <person name="Kohler A."/>
            <person name="Nagy L.G."/>
            <person name="Floudas D."/>
            <person name="Copeland A."/>
            <person name="Barry K.W."/>
            <person name="Cichocki N."/>
            <person name="Veneault-Fourrey C."/>
            <person name="LaButti K."/>
            <person name="Lindquist E.A."/>
            <person name="Lipzen A."/>
            <person name="Lundell T."/>
            <person name="Morin E."/>
            <person name="Murat C."/>
            <person name="Sun H."/>
            <person name="Tunlid A."/>
            <person name="Henrissat B."/>
            <person name="Grigoriev I.V."/>
            <person name="Hibbett D.S."/>
            <person name="Martin F."/>
            <person name="Nordberg H.P."/>
            <person name="Cantor M.N."/>
            <person name="Hua S.X."/>
        </authorList>
    </citation>
    <scope>NUCLEOTIDE SEQUENCE [LARGE SCALE GENOMIC DNA]</scope>
    <source>
        <strain evidence="1 2">Foug A</strain>
    </source>
</reference>